<dbReference type="PROSITE" id="PS50088">
    <property type="entry name" value="ANK_REPEAT"/>
    <property type="match status" value="2"/>
</dbReference>
<sequence length="253" mass="28155">MKDLEDEPLFMELSRSDQQKRGGSTAFLSRCPGDILKDRLDLYRRTILFHIHAKLDDVTYLEIEVLEHKQNINAKDELGRTALHYACHYGAGKAVRFLLQQQALIDEADSDMRWTALHYASLGGYERIVKSILTQAPAADITQNRKDKNGTTPLMLAAGENHSSAVNILLQMGTHVNATDNEGWTALHYATAKDAALTAEVLIRYKADTNMKILVTNETPLELSYRLNSSLVGRQLVEAAHASTTHAKAKLGL</sequence>
<reference evidence="4" key="2">
    <citation type="submission" date="2011-02" db="EMBL/GenBank/DDBJ databases">
        <authorList>
            <person name="MacLean D."/>
        </authorList>
    </citation>
    <scope>NUCLEOTIDE SEQUENCE</scope>
</reference>
<feature type="repeat" description="ANK" evidence="3">
    <location>
        <begin position="78"/>
        <end position="110"/>
    </location>
</feature>
<protein>
    <submittedName>
        <fullName evidence="4">Uncharacterized protein AlNc14C149G7479</fullName>
    </submittedName>
</protein>
<dbReference type="PANTHER" id="PTHR24198:SF165">
    <property type="entry name" value="ANKYRIN REPEAT-CONTAINING PROTEIN-RELATED"/>
    <property type="match status" value="1"/>
</dbReference>
<dbReference type="Pfam" id="PF12796">
    <property type="entry name" value="Ank_2"/>
    <property type="match status" value="2"/>
</dbReference>
<dbReference type="PANTHER" id="PTHR24198">
    <property type="entry name" value="ANKYRIN REPEAT AND PROTEIN KINASE DOMAIN-CONTAINING PROTEIN"/>
    <property type="match status" value="1"/>
</dbReference>
<name>F0WLW5_9STRA</name>
<feature type="repeat" description="ANK" evidence="3">
    <location>
        <begin position="149"/>
        <end position="181"/>
    </location>
</feature>
<evidence type="ECO:0000256" key="2">
    <source>
        <dbReference type="ARBA" id="ARBA00023043"/>
    </source>
</evidence>
<dbReference type="AlphaFoldDB" id="F0WLW5"/>
<evidence type="ECO:0000256" key="1">
    <source>
        <dbReference type="ARBA" id="ARBA00022737"/>
    </source>
</evidence>
<dbReference type="SMART" id="SM00248">
    <property type="entry name" value="ANK"/>
    <property type="match status" value="4"/>
</dbReference>
<evidence type="ECO:0000313" key="4">
    <source>
        <dbReference type="EMBL" id="CCA22292.1"/>
    </source>
</evidence>
<dbReference type="InterPro" id="IPR036770">
    <property type="entry name" value="Ankyrin_rpt-contain_sf"/>
</dbReference>
<dbReference type="InterPro" id="IPR002110">
    <property type="entry name" value="Ankyrin_rpt"/>
</dbReference>
<gene>
    <name evidence="4" type="primary">AlNc14C149G7479</name>
    <name evidence="4" type="ORF">ALNC14_084350</name>
</gene>
<dbReference type="PROSITE" id="PS50297">
    <property type="entry name" value="ANK_REP_REGION"/>
    <property type="match status" value="2"/>
</dbReference>
<accession>F0WLW5</accession>
<keyword evidence="2 3" id="KW-0040">ANK repeat</keyword>
<evidence type="ECO:0000256" key="3">
    <source>
        <dbReference type="PROSITE-ProRule" id="PRU00023"/>
    </source>
</evidence>
<dbReference type="EMBL" id="FR824194">
    <property type="protein sequence ID" value="CCA22292.1"/>
    <property type="molecule type" value="Genomic_DNA"/>
</dbReference>
<reference evidence="4" key="1">
    <citation type="journal article" date="2011" name="PLoS Biol.">
        <title>Gene gain and loss during evolution of obligate parasitism in the white rust pathogen of Arabidopsis thaliana.</title>
        <authorList>
            <person name="Kemen E."/>
            <person name="Gardiner A."/>
            <person name="Schultz-Larsen T."/>
            <person name="Kemen A.C."/>
            <person name="Balmuth A.L."/>
            <person name="Robert-Seilaniantz A."/>
            <person name="Bailey K."/>
            <person name="Holub E."/>
            <person name="Studholme D.J."/>
            <person name="Maclean D."/>
            <person name="Jones J.D."/>
        </authorList>
    </citation>
    <scope>NUCLEOTIDE SEQUENCE</scope>
</reference>
<dbReference type="SUPFAM" id="SSF48403">
    <property type="entry name" value="Ankyrin repeat"/>
    <property type="match status" value="1"/>
</dbReference>
<keyword evidence="1" id="KW-0677">Repeat</keyword>
<proteinExistence type="predicted"/>
<organism evidence="4">
    <name type="scientific">Albugo laibachii Nc14</name>
    <dbReference type="NCBI Taxonomy" id="890382"/>
    <lineage>
        <taxon>Eukaryota</taxon>
        <taxon>Sar</taxon>
        <taxon>Stramenopiles</taxon>
        <taxon>Oomycota</taxon>
        <taxon>Peronosporomycetes</taxon>
        <taxon>Albuginales</taxon>
        <taxon>Albuginaceae</taxon>
        <taxon>Albugo</taxon>
    </lineage>
</organism>
<dbReference type="Gene3D" id="1.25.40.20">
    <property type="entry name" value="Ankyrin repeat-containing domain"/>
    <property type="match status" value="2"/>
</dbReference>
<dbReference type="HOGENOM" id="CLU_951512_0_0_1"/>